<evidence type="ECO:0000259" key="2">
    <source>
        <dbReference type="Pfam" id="PF19200"/>
    </source>
</evidence>
<gene>
    <name evidence="3" type="ORF">U725_02010</name>
</gene>
<accession>A0A084A9B6</accession>
<dbReference type="InterPro" id="IPR029000">
    <property type="entry name" value="Cyclophilin-like_dom_sf"/>
</dbReference>
<evidence type="ECO:0000259" key="1">
    <source>
        <dbReference type="Pfam" id="PF05913"/>
    </source>
</evidence>
<sequence length="353" mass="40387">MYGFSIFMNKDLDEKTYSYIDKMANQGFKGIFTSMHIPEDEVSLYKKRLMDLGKRAKENHLKLMVDISGNALEKAGFSINRLKELKDLGVTGLRMDYHISNETIAKVSQELTVSLNASTITPKDIDELKEHKANFSKLEAWHNYYPRPETGLSREGFLKKNEFLKNHSFQVMAFIPGDASLRHPLYQGLPTLEEHRFKHPLACLLDMESMNVEHIYVGDGGLKDYTLKQIKGYFQENILSVRASQTTTSFSYVLGQHENRQDDARDVIRSAQARFKEIPEIIPENTSERSRGSITIDNCDYGRYMGEIQIVKNDLAADEKVNVVGKIIAEDRPLITFIGSGQKFKIEKEKNND</sequence>
<dbReference type="EMBL" id="AZSI01000105">
    <property type="protein sequence ID" value="KEY61895.1"/>
    <property type="molecule type" value="Genomic_DNA"/>
</dbReference>
<reference evidence="3 4" key="1">
    <citation type="submission" date="2014-06" db="EMBL/GenBank/DDBJ databases">
        <title>Draft genome sequence of the putrescine producing strain Lactococcus lactis subsp cremoris GE214.</title>
        <authorList>
            <person name="Ladero V."/>
            <person name="Linares D.M."/>
            <person name="del Rio B."/>
            <person name="Mayo B."/>
            <person name="Martin M.C."/>
            <person name="Fernandez M."/>
            <person name="Alvarez M.A."/>
        </authorList>
    </citation>
    <scope>NUCLEOTIDE SEQUENCE [LARGE SCALE GENOMIC DNA]</scope>
    <source>
        <strain evidence="3 4">GE214</strain>
    </source>
</reference>
<feature type="domain" description="6-phospho-N-acetylmuramidase C-terminal" evidence="1">
    <location>
        <begin position="247"/>
        <end position="346"/>
    </location>
</feature>
<dbReference type="PANTHER" id="PTHR38435">
    <property type="match status" value="1"/>
</dbReference>
<dbReference type="PANTHER" id="PTHR38435:SF2">
    <property type="entry name" value="DUF871 DOMAIN-CONTAINING PROTEIN"/>
    <property type="match status" value="1"/>
</dbReference>
<dbReference type="AlphaFoldDB" id="A0A084A9B6"/>
<dbReference type="InterPro" id="IPR017853">
    <property type="entry name" value="GH"/>
</dbReference>
<dbReference type="InterPro" id="IPR043797">
    <property type="entry name" value="MupG_N"/>
</dbReference>
<organism evidence="3 4">
    <name type="scientific">Lactococcus cremoris subsp. cremoris GE214</name>
    <dbReference type="NCBI Taxonomy" id="1415168"/>
    <lineage>
        <taxon>Bacteria</taxon>
        <taxon>Bacillati</taxon>
        <taxon>Bacillota</taxon>
        <taxon>Bacilli</taxon>
        <taxon>Lactobacillales</taxon>
        <taxon>Streptococcaceae</taxon>
        <taxon>Lactococcus</taxon>
        <taxon>Lactococcus cremoris subsp. cremoris</taxon>
    </lineage>
</organism>
<name>A0A084A9B6_LACLC</name>
<dbReference type="PATRIC" id="fig|1415168.3.peg.2085"/>
<dbReference type="Proteomes" id="UP000028401">
    <property type="component" value="Unassembled WGS sequence"/>
</dbReference>
<evidence type="ECO:0000313" key="4">
    <source>
        <dbReference type="Proteomes" id="UP000028401"/>
    </source>
</evidence>
<dbReference type="InterPro" id="IPR043894">
    <property type="entry name" value="MupG_C"/>
</dbReference>
<dbReference type="RefSeq" id="WP_042748632.1">
    <property type="nucleotide sequence ID" value="NZ_AZSI01000105.1"/>
</dbReference>
<dbReference type="Pfam" id="PF05913">
    <property type="entry name" value="MupG_C"/>
    <property type="match status" value="1"/>
</dbReference>
<evidence type="ECO:0000313" key="3">
    <source>
        <dbReference type="EMBL" id="KEY61895.1"/>
    </source>
</evidence>
<proteinExistence type="predicted"/>
<dbReference type="InterPro" id="IPR013785">
    <property type="entry name" value="Aldolase_TIM"/>
</dbReference>
<comment type="caution">
    <text evidence="3">The sequence shown here is derived from an EMBL/GenBank/DDBJ whole genome shotgun (WGS) entry which is preliminary data.</text>
</comment>
<dbReference type="SUPFAM" id="SSF50891">
    <property type="entry name" value="Cyclophilin-like"/>
    <property type="match status" value="1"/>
</dbReference>
<dbReference type="InterPro" id="IPR008589">
    <property type="entry name" value="MupG"/>
</dbReference>
<feature type="domain" description="6-phospho-N-acetylmuramidase N-terminal" evidence="2">
    <location>
        <begin position="2"/>
        <end position="231"/>
    </location>
</feature>
<dbReference type="Pfam" id="PF19200">
    <property type="entry name" value="MupG_N"/>
    <property type="match status" value="1"/>
</dbReference>
<dbReference type="Gene3D" id="2.40.100.10">
    <property type="entry name" value="Cyclophilin-like"/>
    <property type="match status" value="1"/>
</dbReference>
<protein>
    <recommendedName>
        <fullName evidence="5">DUF871 domain-containing protein</fullName>
    </recommendedName>
</protein>
<dbReference type="SUPFAM" id="SSF51445">
    <property type="entry name" value="(Trans)glycosidases"/>
    <property type="match status" value="1"/>
</dbReference>
<dbReference type="Gene3D" id="3.20.20.70">
    <property type="entry name" value="Aldolase class I"/>
    <property type="match status" value="1"/>
</dbReference>
<evidence type="ECO:0008006" key="5">
    <source>
        <dbReference type="Google" id="ProtNLM"/>
    </source>
</evidence>